<organism evidence="2 3">
    <name type="scientific">Brevibacillus centrosporus</name>
    <dbReference type="NCBI Taxonomy" id="54910"/>
    <lineage>
        <taxon>Bacteria</taxon>
        <taxon>Bacillati</taxon>
        <taxon>Bacillota</taxon>
        <taxon>Bacilli</taxon>
        <taxon>Bacillales</taxon>
        <taxon>Paenibacillaceae</taxon>
        <taxon>Brevibacillus</taxon>
    </lineage>
</organism>
<dbReference type="STRING" id="1884381.SAMN05518846_103265"/>
<dbReference type="AlphaFoldDB" id="A0A1I3R3L0"/>
<dbReference type="EMBL" id="FORT01000003">
    <property type="protein sequence ID" value="SFJ40705.1"/>
    <property type="molecule type" value="Genomic_DNA"/>
</dbReference>
<reference evidence="3" key="1">
    <citation type="submission" date="2016-10" db="EMBL/GenBank/DDBJ databases">
        <authorList>
            <person name="Varghese N."/>
            <person name="Submissions S."/>
        </authorList>
    </citation>
    <scope>NUCLEOTIDE SEQUENCE [LARGE SCALE GENOMIC DNA]</scope>
    <source>
        <strain evidence="3">OK042</strain>
    </source>
</reference>
<accession>A0A1I3R3L0</accession>
<evidence type="ECO:0000313" key="2">
    <source>
        <dbReference type="EMBL" id="SFJ40705.1"/>
    </source>
</evidence>
<dbReference type="Proteomes" id="UP000198915">
    <property type="component" value="Unassembled WGS sequence"/>
</dbReference>
<name>A0A1I3R3L0_9BACL</name>
<feature type="region of interest" description="Disordered" evidence="1">
    <location>
        <begin position="1"/>
        <end position="22"/>
    </location>
</feature>
<dbReference type="Pfam" id="PF13561">
    <property type="entry name" value="adh_short_C2"/>
    <property type="match status" value="1"/>
</dbReference>
<evidence type="ECO:0000313" key="3">
    <source>
        <dbReference type="Proteomes" id="UP000198915"/>
    </source>
</evidence>
<dbReference type="Gene3D" id="3.40.50.720">
    <property type="entry name" value="NAD(P)-binding Rossmann-like Domain"/>
    <property type="match status" value="1"/>
</dbReference>
<protein>
    <submittedName>
        <fullName evidence="2">Enoyl-(Acyl carrier protein) reductase</fullName>
    </submittedName>
</protein>
<evidence type="ECO:0000256" key="1">
    <source>
        <dbReference type="SAM" id="MobiDB-lite"/>
    </source>
</evidence>
<gene>
    <name evidence="2" type="ORF">SAMN05518846_103265</name>
</gene>
<dbReference type="SUPFAM" id="SSF51735">
    <property type="entry name" value="NAD(P)-binding Rossmann-fold domains"/>
    <property type="match status" value="1"/>
</dbReference>
<proteinExistence type="predicted"/>
<keyword evidence="3" id="KW-1185">Reference proteome</keyword>
<sequence>MTKGMDMINPEQNGPARRPASPDEIANVVRFLASDEASYMNVAIIPVDGGLTS</sequence>
<dbReference type="InterPro" id="IPR036291">
    <property type="entry name" value="NAD(P)-bd_dom_sf"/>
</dbReference>
<dbReference type="InterPro" id="IPR002347">
    <property type="entry name" value="SDR_fam"/>
</dbReference>